<evidence type="ECO:0000313" key="3">
    <source>
        <dbReference type="Proteomes" id="UP000327157"/>
    </source>
</evidence>
<reference evidence="2 3" key="3">
    <citation type="submission" date="2019-11" db="EMBL/GenBank/DDBJ databases">
        <title>A de novo genome assembly of a pear dwarfing rootstock.</title>
        <authorList>
            <person name="Wang F."/>
            <person name="Wang J."/>
            <person name="Li S."/>
            <person name="Zhang Y."/>
            <person name="Fang M."/>
            <person name="Ma L."/>
            <person name="Zhao Y."/>
            <person name="Jiang S."/>
        </authorList>
    </citation>
    <scope>NUCLEOTIDE SEQUENCE [LARGE SCALE GENOMIC DNA]</scope>
    <source>
        <strain evidence="2">S2</strain>
        <tissue evidence="2">Leaf</tissue>
    </source>
</reference>
<feature type="region of interest" description="Disordered" evidence="1">
    <location>
        <begin position="1"/>
        <end position="30"/>
    </location>
</feature>
<reference evidence="2 3" key="1">
    <citation type="submission" date="2019-09" db="EMBL/GenBank/DDBJ databases">
        <authorList>
            <person name="Ou C."/>
        </authorList>
    </citation>
    <scope>NUCLEOTIDE SEQUENCE [LARGE SCALE GENOMIC DNA]</scope>
    <source>
        <strain evidence="2">S2</strain>
        <tissue evidence="2">Leaf</tissue>
    </source>
</reference>
<feature type="compositionally biased region" description="Polar residues" evidence="1">
    <location>
        <begin position="1"/>
        <end position="15"/>
    </location>
</feature>
<dbReference type="Proteomes" id="UP000327157">
    <property type="component" value="Chromosome 13"/>
</dbReference>
<evidence type="ECO:0000313" key="2">
    <source>
        <dbReference type="EMBL" id="KAB2599855.1"/>
    </source>
</evidence>
<comment type="caution">
    <text evidence="2">The sequence shown here is derived from an EMBL/GenBank/DDBJ whole genome shotgun (WGS) entry which is preliminary data.</text>
</comment>
<protein>
    <submittedName>
        <fullName evidence="2">G3BP-like protein</fullName>
    </submittedName>
</protein>
<name>A0A5N5F9X2_9ROSA</name>
<dbReference type="EMBL" id="SMOL01000753">
    <property type="protein sequence ID" value="KAB2599855.1"/>
    <property type="molecule type" value="Genomic_DNA"/>
</dbReference>
<keyword evidence="3" id="KW-1185">Reference proteome</keyword>
<proteinExistence type="predicted"/>
<evidence type="ECO:0000256" key="1">
    <source>
        <dbReference type="SAM" id="MobiDB-lite"/>
    </source>
</evidence>
<reference evidence="3" key="2">
    <citation type="submission" date="2019-10" db="EMBL/GenBank/DDBJ databases">
        <title>A de novo genome assembly of a pear dwarfing rootstock.</title>
        <authorList>
            <person name="Wang F."/>
            <person name="Wang J."/>
            <person name="Li S."/>
            <person name="Zhang Y."/>
            <person name="Fang M."/>
            <person name="Ma L."/>
            <person name="Zhao Y."/>
            <person name="Jiang S."/>
        </authorList>
    </citation>
    <scope>NUCLEOTIDE SEQUENCE [LARGE SCALE GENOMIC DNA]</scope>
</reference>
<dbReference type="AlphaFoldDB" id="A0A5N5F9X2"/>
<sequence length="104" mass="11303">MKNEESLSSCLPNKTKNNEHICSGSECDNGDTFSSPRSFTYGSIGHDQASLIHLAGRQVYIEERSPNSAGVAARRRELFNQEEGAVVAASMCLEIELKDVLAAL</sequence>
<accession>A0A5N5F9X2</accession>
<gene>
    <name evidence="2" type="ORF">D8674_010126</name>
</gene>
<organism evidence="2 3">
    <name type="scientific">Pyrus ussuriensis x Pyrus communis</name>
    <dbReference type="NCBI Taxonomy" id="2448454"/>
    <lineage>
        <taxon>Eukaryota</taxon>
        <taxon>Viridiplantae</taxon>
        <taxon>Streptophyta</taxon>
        <taxon>Embryophyta</taxon>
        <taxon>Tracheophyta</taxon>
        <taxon>Spermatophyta</taxon>
        <taxon>Magnoliopsida</taxon>
        <taxon>eudicotyledons</taxon>
        <taxon>Gunneridae</taxon>
        <taxon>Pentapetalae</taxon>
        <taxon>rosids</taxon>
        <taxon>fabids</taxon>
        <taxon>Rosales</taxon>
        <taxon>Rosaceae</taxon>
        <taxon>Amygdaloideae</taxon>
        <taxon>Maleae</taxon>
        <taxon>Pyrus</taxon>
    </lineage>
</organism>